<name>A0A545VGX0_9HYPO</name>
<feature type="region of interest" description="Disordered" evidence="1">
    <location>
        <begin position="1"/>
        <end position="29"/>
    </location>
</feature>
<keyword evidence="3" id="KW-1185">Reference proteome</keyword>
<sequence>MAFRRRGYPGKEHAHNIVSADPASTNPDLFNRGEIGQTSALNGARRPLATAEK</sequence>
<dbReference type="Proteomes" id="UP000315783">
    <property type="component" value="Unassembled WGS sequence"/>
</dbReference>
<feature type="region of interest" description="Disordered" evidence="1">
    <location>
        <begin position="34"/>
        <end position="53"/>
    </location>
</feature>
<dbReference type="EMBL" id="SPUK01000001">
    <property type="protein sequence ID" value="TQW00880.1"/>
    <property type="molecule type" value="Genomic_DNA"/>
</dbReference>
<dbReference type="AlphaFoldDB" id="A0A545VGX0"/>
<proteinExistence type="predicted"/>
<gene>
    <name evidence="2" type="ORF">IF1G_00811</name>
</gene>
<protein>
    <submittedName>
        <fullName evidence="2">Uncharacterized protein</fullName>
    </submittedName>
</protein>
<evidence type="ECO:0000256" key="1">
    <source>
        <dbReference type="SAM" id="MobiDB-lite"/>
    </source>
</evidence>
<comment type="caution">
    <text evidence="2">The sequence shown here is derived from an EMBL/GenBank/DDBJ whole genome shotgun (WGS) entry which is preliminary data.</text>
</comment>
<organism evidence="2 3">
    <name type="scientific">Cordyceps javanica</name>
    <dbReference type="NCBI Taxonomy" id="43265"/>
    <lineage>
        <taxon>Eukaryota</taxon>
        <taxon>Fungi</taxon>
        <taxon>Dikarya</taxon>
        <taxon>Ascomycota</taxon>
        <taxon>Pezizomycotina</taxon>
        <taxon>Sordariomycetes</taxon>
        <taxon>Hypocreomycetidae</taxon>
        <taxon>Hypocreales</taxon>
        <taxon>Cordycipitaceae</taxon>
        <taxon>Cordyceps</taxon>
    </lineage>
</organism>
<evidence type="ECO:0000313" key="2">
    <source>
        <dbReference type="EMBL" id="TQW00880.1"/>
    </source>
</evidence>
<accession>A0A545VGX0</accession>
<reference evidence="2 3" key="1">
    <citation type="journal article" date="2019" name="Appl. Microbiol. Biotechnol.">
        <title>Genome sequence of Isaria javanica and comparative genome analysis insights into family S53 peptidase evolution in fungal entomopathogens.</title>
        <authorList>
            <person name="Lin R."/>
            <person name="Zhang X."/>
            <person name="Xin B."/>
            <person name="Zou M."/>
            <person name="Gao Y."/>
            <person name="Qin F."/>
            <person name="Hu Q."/>
            <person name="Xie B."/>
            <person name="Cheng X."/>
        </authorList>
    </citation>
    <scope>NUCLEOTIDE SEQUENCE [LARGE SCALE GENOMIC DNA]</scope>
    <source>
        <strain evidence="2 3">IJ1G</strain>
    </source>
</reference>
<evidence type="ECO:0000313" key="3">
    <source>
        <dbReference type="Proteomes" id="UP000315783"/>
    </source>
</evidence>